<feature type="domain" description="TH1" evidence="2">
    <location>
        <begin position="47"/>
        <end position="216"/>
    </location>
</feature>
<name>A0A8B7CAE3_PHODC</name>
<dbReference type="Pfam" id="PF06017">
    <property type="entry name" value="Myosin_TH1"/>
    <property type="match status" value="1"/>
</dbReference>
<dbReference type="KEGG" id="pda:103710858"/>
<gene>
    <name evidence="4" type="primary">LOC103710858</name>
</gene>
<organism evidence="3 4">
    <name type="scientific">Phoenix dactylifera</name>
    <name type="common">Date palm</name>
    <dbReference type="NCBI Taxonomy" id="42345"/>
    <lineage>
        <taxon>Eukaryota</taxon>
        <taxon>Viridiplantae</taxon>
        <taxon>Streptophyta</taxon>
        <taxon>Embryophyta</taxon>
        <taxon>Tracheophyta</taxon>
        <taxon>Spermatophyta</taxon>
        <taxon>Magnoliopsida</taxon>
        <taxon>Liliopsida</taxon>
        <taxon>Arecaceae</taxon>
        <taxon>Coryphoideae</taxon>
        <taxon>Phoeniceae</taxon>
        <taxon>Phoenix</taxon>
    </lineage>
</organism>
<feature type="region of interest" description="Disordered" evidence="1">
    <location>
        <begin position="14"/>
        <end position="36"/>
    </location>
</feature>
<dbReference type="PANTHER" id="PTHR34969">
    <property type="entry name" value="OS01G0621700 PROTEIN"/>
    <property type="match status" value="1"/>
</dbReference>
<proteinExistence type="predicted"/>
<evidence type="ECO:0000313" key="4">
    <source>
        <dbReference type="RefSeq" id="XP_008794989.1"/>
    </source>
</evidence>
<accession>A0A8B7CAE3</accession>
<evidence type="ECO:0000259" key="2">
    <source>
        <dbReference type="PROSITE" id="PS51757"/>
    </source>
</evidence>
<sequence>MDRLKLPRGVQIQASETLDRARGEGQSQKISEASDTSGELKPFMGVKVRRRASLRRDCKGDYLDVPSDPYLSSMLSKRGDQKVLFADKVLKFTGSGKIKQCIMLITECAIYIVDPDADVLKRRMPLATVDKICLSKLSDNFFAIIVPSEYDCLMASTRKTEIVSVLVEATKGRSDYEVGVVFSNRFEYHASANMVKEVHFEEAEGGIKTRIAKKTS</sequence>
<dbReference type="GO" id="GO:0003774">
    <property type="term" value="F:cytoskeletal motor activity"/>
    <property type="evidence" value="ECO:0007669"/>
    <property type="project" value="InterPro"/>
</dbReference>
<feature type="compositionally biased region" description="Polar residues" evidence="1">
    <location>
        <begin position="25"/>
        <end position="36"/>
    </location>
</feature>
<protein>
    <submittedName>
        <fullName evidence="4">Myosin IB heavy chain-like</fullName>
    </submittedName>
</protein>
<dbReference type="PROSITE" id="PS51757">
    <property type="entry name" value="TH1"/>
    <property type="match status" value="1"/>
</dbReference>
<dbReference type="GO" id="GO:0016459">
    <property type="term" value="C:myosin complex"/>
    <property type="evidence" value="ECO:0007669"/>
    <property type="project" value="InterPro"/>
</dbReference>
<dbReference type="PANTHER" id="PTHR34969:SF1">
    <property type="entry name" value="TH1 DOMAIN-CONTAINING PROTEIN"/>
    <property type="match status" value="1"/>
</dbReference>
<evidence type="ECO:0000313" key="3">
    <source>
        <dbReference type="Proteomes" id="UP000228380"/>
    </source>
</evidence>
<dbReference type="AlphaFoldDB" id="A0A8B7CAE3"/>
<dbReference type="Proteomes" id="UP000228380">
    <property type="component" value="Chromosome 8"/>
</dbReference>
<dbReference type="GeneID" id="103710858"/>
<evidence type="ECO:0000256" key="1">
    <source>
        <dbReference type="SAM" id="MobiDB-lite"/>
    </source>
</evidence>
<dbReference type="InterPro" id="IPR010926">
    <property type="entry name" value="Myosin_TH1"/>
</dbReference>
<reference evidence="4" key="2">
    <citation type="submission" date="2025-08" db="UniProtKB">
        <authorList>
            <consortium name="RefSeq"/>
        </authorList>
    </citation>
    <scope>IDENTIFICATION</scope>
    <source>
        <tissue evidence="4">Young leaves</tissue>
    </source>
</reference>
<dbReference type="RefSeq" id="XP_008794989.1">
    <property type="nucleotide sequence ID" value="XM_008796767.3"/>
</dbReference>
<reference evidence="3" key="1">
    <citation type="journal article" date="2019" name="Nat. Commun.">
        <title>Genome-wide association mapping of date palm fruit traits.</title>
        <authorList>
            <person name="Hazzouri K.M."/>
            <person name="Gros-Balthazard M."/>
            <person name="Flowers J.M."/>
            <person name="Copetti D."/>
            <person name="Lemansour A."/>
            <person name="Lebrun M."/>
            <person name="Masmoudi K."/>
            <person name="Ferrand S."/>
            <person name="Dhar M.I."/>
            <person name="Fresquez Z.A."/>
            <person name="Rosas U."/>
            <person name="Zhang J."/>
            <person name="Talag J."/>
            <person name="Lee S."/>
            <person name="Kudrna D."/>
            <person name="Powell R.F."/>
            <person name="Leitch I.J."/>
            <person name="Krueger R.R."/>
            <person name="Wing R.A."/>
            <person name="Amiri K.M.A."/>
            <person name="Purugganan M.D."/>
        </authorList>
    </citation>
    <scope>NUCLEOTIDE SEQUENCE [LARGE SCALE GENOMIC DNA]</scope>
    <source>
        <strain evidence="3">cv. Khalas</strain>
    </source>
</reference>
<dbReference type="OrthoDB" id="6108017at2759"/>
<keyword evidence="3" id="KW-1185">Reference proteome</keyword>